<dbReference type="PROSITE" id="PS00455">
    <property type="entry name" value="AMP_BINDING"/>
    <property type="match status" value="1"/>
</dbReference>
<dbReference type="Gene3D" id="3.40.50.12780">
    <property type="entry name" value="N-terminal domain of ligase-like"/>
    <property type="match status" value="1"/>
</dbReference>
<dbReference type="Pfam" id="PF00501">
    <property type="entry name" value="AMP-binding"/>
    <property type="match status" value="1"/>
</dbReference>
<dbReference type="SUPFAM" id="SSF56801">
    <property type="entry name" value="Acetyl-CoA synthetase-like"/>
    <property type="match status" value="1"/>
</dbReference>
<keyword evidence="11" id="KW-0445">Lipid transport</keyword>
<comment type="function">
    <text evidence="19">Acyl-CoA synthetase required for both the import of long chain fatty acids (LCFAs) (C14-C18) and the activation very long chain fatty acids (VLCFAs) (C20-C26) by esterification of the fatty acids into metabolically active CoA-thioesters for subsequent degradation or incorporation into phospholipids. The transport and fatty acyl-CoA synthetase activities are genetically separable and are thus independent activities. Esterifies VLCFAs in the peroxisome matrix. The VLCFAs are actively transported into peroxisomes by a PXA1-PXA2 heterodimeric transporter in the peroxisomal membrane.</text>
</comment>
<evidence type="ECO:0000256" key="22">
    <source>
        <dbReference type="SAM" id="MobiDB-lite"/>
    </source>
</evidence>
<evidence type="ECO:0000256" key="6">
    <source>
        <dbReference type="ARBA" id="ARBA00022692"/>
    </source>
</evidence>
<dbReference type="InterPro" id="IPR042099">
    <property type="entry name" value="ANL_N_sf"/>
</dbReference>
<reference evidence="25" key="1">
    <citation type="journal article" date="2014" name="BMC Genomics">
        <title>Characterizing the developmental transcriptome of the oriental fruit fly, Bactrocera dorsalis (Diptera: Tephritidae) through comparative genomic analysis with Drosophila melanogaster utilizing modENCODE datasets.</title>
        <authorList>
            <person name="Geib S.M."/>
            <person name="Calla B."/>
            <person name="Hall B."/>
            <person name="Hou S."/>
            <person name="Manoukis N.C."/>
        </authorList>
    </citation>
    <scope>NUCLEOTIDE SEQUENCE</scope>
    <source>
        <strain evidence="25">Punador</strain>
    </source>
</reference>
<evidence type="ECO:0000256" key="16">
    <source>
        <dbReference type="ARBA" id="ARBA00041297"/>
    </source>
</evidence>
<evidence type="ECO:0000259" key="24">
    <source>
        <dbReference type="Pfam" id="PF00501"/>
    </source>
</evidence>
<protein>
    <recommendedName>
        <fullName evidence="20">Very long-chain fatty acid transport protein</fullName>
        <ecNumber evidence="14">6.2.1.3</ecNumber>
    </recommendedName>
    <alternativeName>
        <fullName evidence="16">Long-chain-fatty-acid--CoA ligase</fullName>
    </alternativeName>
    <alternativeName>
        <fullName evidence="21">Very-long-chain acyl-CoA synthetase</fullName>
    </alternativeName>
</protein>
<evidence type="ECO:0000256" key="18">
    <source>
        <dbReference type="ARBA" id="ARBA00048666"/>
    </source>
</evidence>
<feature type="region of interest" description="Disordered" evidence="22">
    <location>
        <begin position="320"/>
        <end position="365"/>
    </location>
</feature>
<evidence type="ECO:0000256" key="11">
    <source>
        <dbReference type="ARBA" id="ARBA00023055"/>
    </source>
</evidence>
<feature type="transmembrane region" description="Helical" evidence="23">
    <location>
        <begin position="739"/>
        <end position="761"/>
    </location>
</feature>
<keyword evidence="3" id="KW-0813">Transport</keyword>
<organism evidence="25">
    <name type="scientific">Bactrocera dorsalis</name>
    <name type="common">Oriental fruit fly</name>
    <name type="synonym">Dacus dorsalis</name>
    <dbReference type="NCBI Taxonomy" id="27457"/>
    <lineage>
        <taxon>Eukaryota</taxon>
        <taxon>Metazoa</taxon>
        <taxon>Ecdysozoa</taxon>
        <taxon>Arthropoda</taxon>
        <taxon>Hexapoda</taxon>
        <taxon>Insecta</taxon>
        <taxon>Pterygota</taxon>
        <taxon>Neoptera</taxon>
        <taxon>Endopterygota</taxon>
        <taxon>Diptera</taxon>
        <taxon>Brachycera</taxon>
        <taxon>Muscomorpha</taxon>
        <taxon>Tephritoidea</taxon>
        <taxon>Tephritidae</taxon>
        <taxon>Bactrocera</taxon>
        <taxon>Bactrocera</taxon>
    </lineage>
</organism>
<keyword evidence="4" id="KW-1003">Cell membrane</keyword>
<evidence type="ECO:0000256" key="8">
    <source>
        <dbReference type="ARBA" id="ARBA00022832"/>
    </source>
</evidence>
<keyword evidence="7" id="KW-0547">Nucleotide-binding</keyword>
<dbReference type="InterPro" id="IPR000873">
    <property type="entry name" value="AMP-dep_synth/lig_dom"/>
</dbReference>
<dbReference type="AlphaFoldDB" id="A0A034VZ28"/>
<dbReference type="GO" id="GO:0004467">
    <property type="term" value="F:long-chain fatty acid-CoA ligase activity"/>
    <property type="evidence" value="ECO:0007669"/>
    <property type="project" value="UniProtKB-EC"/>
</dbReference>
<dbReference type="FunFam" id="3.30.300.30:FF:000002">
    <property type="entry name" value="Long-chain fatty acid transport protein 1"/>
    <property type="match status" value="1"/>
</dbReference>
<evidence type="ECO:0000256" key="17">
    <source>
        <dbReference type="ARBA" id="ARBA00046271"/>
    </source>
</evidence>
<keyword evidence="10 23" id="KW-1133">Transmembrane helix</keyword>
<dbReference type="EC" id="6.2.1.3" evidence="14"/>
<dbReference type="PANTHER" id="PTHR43107:SF21">
    <property type="entry name" value="FATTY ACID TRANSPORT PROTEIN 1, ISOFORM F-RELATED"/>
    <property type="match status" value="1"/>
</dbReference>
<evidence type="ECO:0000256" key="20">
    <source>
        <dbReference type="ARBA" id="ARBA00068795"/>
    </source>
</evidence>
<dbReference type="GO" id="GO:0005324">
    <property type="term" value="F:long-chain fatty acid transmembrane transporter activity"/>
    <property type="evidence" value="ECO:0007669"/>
    <property type="project" value="TreeGrafter"/>
</dbReference>
<dbReference type="PANTHER" id="PTHR43107">
    <property type="entry name" value="LONG-CHAIN FATTY ACID TRANSPORT PROTEIN"/>
    <property type="match status" value="1"/>
</dbReference>
<dbReference type="GO" id="GO:0005778">
    <property type="term" value="C:peroxisomal membrane"/>
    <property type="evidence" value="ECO:0007669"/>
    <property type="project" value="UniProtKB-SubCell"/>
</dbReference>
<evidence type="ECO:0000256" key="12">
    <source>
        <dbReference type="ARBA" id="ARBA00023136"/>
    </source>
</evidence>
<keyword evidence="13" id="KW-0576">Peroxisome</keyword>
<proteinExistence type="inferred from homology"/>
<feature type="region of interest" description="Disordered" evidence="22">
    <location>
        <begin position="83"/>
        <end position="121"/>
    </location>
</feature>
<evidence type="ECO:0000256" key="23">
    <source>
        <dbReference type="SAM" id="Phobius"/>
    </source>
</evidence>
<evidence type="ECO:0000256" key="5">
    <source>
        <dbReference type="ARBA" id="ARBA00022598"/>
    </source>
</evidence>
<evidence type="ECO:0000256" key="19">
    <source>
        <dbReference type="ARBA" id="ARBA00060276"/>
    </source>
</evidence>
<feature type="compositionally biased region" description="Low complexity" evidence="22">
    <location>
        <begin position="98"/>
        <end position="112"/>
    </location>
</feature>
<name>A0A034VZ28_BACDO</name>
<keyword evidence="6 23" id="KW-0812">Transmembrane</keyword>
<evidence type="ECO:0000256" key="3">
    <source>
        <dbReference type="ARBA" id="ARBA00022448"/>
    </source>
</evidence>
<evidence type="ECO:0000256" key="14">
    <source>
        <dbReference type="ARBA" id="ARBA00026121"/>
    </source>
</evidence>
<keyword evidence="8" id="KW-0443">Lipid metabolism</keyword>
<feature type="domain" description="AMP-dependent synthetase/ligase" evidence="24">
    <location>
        <begin position="532"/>
        <end position="862"/>
    </location>
</feature>
<dbReference type="GO" id="GO:0005524">
    <property type="term" value="F:ATP binding"/>
    <property type="evidence" value="ECO:0007669"/>
    <property type="project" value="UniProtKB-KW"/>
</dbReference>
<evidence type="ECO:0000256" key="4">
    <source>
        <dbReference type="ARBA" id="ARBA00022475"/>
    </source>
</evidence>
<dbReference type="InterPro" id="IPR045851">
    <property type="entry name" value="AMP-bd_C_sf"/>
</dbReference>
<evidence type="ECO:0000256" key="10">
    <source>
        <dbReference type="ARBA" id="ARBA00022989"/>
    </source>
</evidence>
<feature type="compositionally biased region" description="Low complexity" evidence="22">
    <location>
        <begin position="21"/>
        <end position="35"/>
    </location>
</feature>
<comment type="catalytic activity">
    <reaction evidence="18">
        <text>tetracosanoate + ATP + CoA = tetracosanoyl-CoA + AMP + diphosphate</text>
        <dbReference type="Rhea" id="RHEA:33639"/>
        <dbReference type="ChEBI" id="CHEBI:30616"/>
        <dbReference type="ChEBI" id="CHEBI:31014"/>
        <dbReference type="ChEBI" id="CHEBI:33019"/>
        <dbReference type="ChEBI" id="CHEBI:57287"/>
        <dbReference type="ChEBI" id="CHEBI:65052"/>
        <dbReference type="ChEBI" id="CHEBI:456215"/>
    </reaction>
    <physiologicalReaction direction="left-to-right" evidence="18">
        <dbReference type="Rhea" id="RHEA:33640"/>
    </physiologicalReaction>
</comment>
<dbReference type="GO" id="GO:0044539">
    <property type="term" value="P:long-chain fatty acid import into cell"/>
    <property type="evidence" value="ECO:0007669"/>
    <property type="project" value="TreeGrafter"/>
</dbReference>
<accession>A0A034VZ28</accession>
<sequence length="1093" mass="120378">MSATIQASSNMDLNTGTQPENNSNSNNNTNNNANTRCNTVNVIRVGGGNSSIVANGICACDESQQACPILITSTQQQLQDEQLEQQKAQQQEQEKQSQQDQQQQQQSFQLQDIPATDSGRASVNEFDTTTTALEDTLPATVLELTTTSEAGNVSNVANFKDGVEAVPATIVTVGADHVPPAREQYVATDFYASSGSQTKWYLRPTEICGDTVSCSVAPPCVAVNNVVIISTSGGSDVHQFASQSTTGGGIVKCTMDDEGSPRAKNPIALPTVNDVKSSYAPNLTHQMRAVSSPSLTDALQEELNYASVGSAAAPAVFNTHTQDSGASGESTPTMVTAATNNQSNSSSTSNSNNNSARPLGSLPSSQSVGVLQKFKRTLTNFNKPAQQQQQQQPNCPNHTTIDIEGDEQLSEMNGGNQPYNAHKRNANTIRGQQEGAACGALARNKRRILIVLTVGSTATVDTLLWQSFGWMYGLPAMFAALFVIMLVTLGWRWFYIAAVTYRRDFTALWAYIKLLMLIRVCERKNFNIGYMFDKKALQHPKKLAIISETQRWTFRQLYDFSNHVAIAFQRQGYGRGDVIGLLLENRAEYVGFWLGLSRLGIVTALINTNLKGPSLRHSINVAKCSALIYGEDFCEAIEFIANDTAAKLYQFNNDINKPVRESASDLATLLHSVRHMQLTRTAVQSPNHHDKLMYIYTSGTTGLPKAAVISHSRYIFIAIGIHFMLKFKIRDIYYTPLPLYHTAGGVISIGQTVIFGSTVVIRKKFSASAYFADCVRFRCTVGQYIGEMARYVLATPATQYDRRHRIRMIFGNGLRPQIWQNFVQRFNIPKVGEFYGATEGNANIINNDNTVGAIGFISRIFPQIYPISIIKADPDTGVPIRGADGLCQPCAPGEAGVFIGKIIKGNPSREFLGYADEGASSKKIVRDVFRKGDMAFISGDLLTSDERGYLHFVDRTGDTFRWKGENVSTSEVEAQISNISQLKDTIVYGVAIPNTEGRAGMAAIYDPERQLNLDYVAYELSQVLPPYARPQFIRILTKLDITGTYKLRKVDLQKEGYNPHVIDDMLFYRTTSGSYELLSREVFEKINQGLIRF</sequence>
<comment type="catalytic activity">
    <reaction evidence="15">
        <text>a very long-chain fatty acid + ATP + CoA = a very long-chain fatty acyl-CoA + AMP + diphosphate</text>
        <dbReference type="Rhea" id="RHEA:54536"/>
        <dbReference type="ChEBI" id="CHEBI:30616"/>
        <dbReference type="ChEBI" id="CHEBI:33019"/>
        <dbReference type="ChEBI" id="CHEBI:57287"/>
        <dbReference type="ChEBI" id="CHEBI:58950"/>
        <dbReference type="ChEBI" id="CHEBI:138261"/>
        <dbReference type="ChEBI" id="CHEBI:456215"/>
    </reaction>
    <physiologicalReaction direction="left-to-right" evidence="15">
        <dbReference type="Rhea" id="RHEA:54537"/>
    </physiologicalReaction>
</comment>
<dbReference type="GO" id="GO:0005886">
    <property type="term" value="C:plasma membrane"/>
    <property type="evidence" value="ECO:0007669"/>
    <property type="project" value="UniProtKB-SubCell"/>
</dbReference>
<dbReference type="NCBIfam" id="NF006134">
    <property type="entry name" value="PRK08279.1"/>
    <property type="match status" value="1"/>
</dbReference>
<keyword evidence="9" id="KW-0067">ATP-binding</keyword>
<dbReference type="Gene3D" id="3.30.300.30">
    <property type="match status" value="1"/>
</dbReference>
<dbReference type="InterPro" id="IPR020845">
    <property type="entry name" value="AMP-binding_CS"/>
</dbReference>
<gene>
    <name evidence="25" type="primary">S27A4</name>
</gene>
<evidence type="ECO:0000256" key="7">
    <source>
        <dbReference type="ARBA" id="ARBA00022741"/>
    </source>
</evidence>
<evidence type="ECO:0000256" key="13">
    <source>
        <dbReference type="ARBA" id="ARBA00023140"/>
    </source>
</evidence>
<feature type="region of interest" description="Disordered" evidence="22">
    <location>
        <begin position="1"/>
        <end position="35"/>
    </location>
</feature>
<evidence type="ECO:0000313" key="25">
    <source>
        <dbReference type="EMBL" id="JAC47669.1"/>
    </source>
</evidence>
<feature type="transmembrane region" description="Helical" evidence="23">
    <location>
        <begin position="448"/>
        <end position="468"/>
    </location>
</feature>
<keyword evidence="8" id="KW-0276">Fatty acid metabolism</keyword>
<feature type="compositionally biased region" description="Polar residues" evidence="22">
    <location>
        <begin position="1"/>
        <end position="20"/>
    </location>
</feature>
<evidence type="ECO:0000256" key="21">
    <source>
        <dbReference type="ARBA" id="ARBA00078285"/>
    </source>
</evidence>
<dbReference type="OrthoDB" id="660555at2759"/>
<keyword evidence="5" id="KW-0436">Ligase</keyword>
<comment type="similarity">
    <text evidence="2">Belongs to the ATP-dependent AMP-binding enzyme family.</text>
</comment>
<comment type="subcellular location">
    <subcellularLocation>
        <location evidence="1">Cell membrane</location>
        <topology evidence="1">Multi-pass membrane protein</topology>
    </subcellularLocation>
    <subcellularLocation>
        <location evidence="17">Peroxisome membrane</location>
    </subcellularLocation>
</comment>
<evidence type="ECO:0000256" key="9">
    <source>
        <dbReference type="ARBA" id="ARBA00022840"/>
    </source>
</evidence>
<feature type="compositionally biased region" description="Polar residues" evidence="22">
    <location>
        <begin position="320"/>
        <end position="334"/>
    </location>
</feature>
<dbReference type="GO" id="GO:0005789">
    <property type="term" value="C:endoplasmic reticulum membrane"/>
    <property type="evidence" value="ECO:0007669"/>
    <property type="project" value="TreeGrafter"/>
</dbReference>
<evidence type="ECO:0000256" key="15">
    <source>
        <dbReference type="ARBA" id="ARBA00036527"/>
    </source>
</evidence>
<keyword evidence="12 23" id="KW-0472">Membrane</keyword>
<dbReference type="FunFam" id="3.40.50.12780:FF:000019">
    <property type="entry name" value="Long-chain fatty acid transporter"/>
    <property type="match status" value="1"/>
</dbReference>
<evidence type="ECO:0000256" key="2">
    <source>
        <dbReference type="ARBA" id="ARBA00006432"/>
    </source>
</evidence>
<feature type="compositionally biased region" description="Low complexity" evidence="22">
    <location>
        <begin position="336"/>
        <end position="356"/>
    </location>
</feature>
<evidence type="ECO:0000256" key="1">
    <source>
        <dbReference type="ARBA" id="ARBA00004651"/>
    </source>
</evidence>
<dbReference type="EMBL" id="GAKP01011283">
    <property type="protein sequence ID" value="JAC47669.1"/>
    <property type="molecule type" value="Transcribed_RNA"/>
</dbReference>
<feature type="transmembrane region" description="Helical" evidence="23">
    <location>
        <begin position="474"/>
        <end position="495"/>
    </location>
</feature>